<gene>
    <name evidence="1" type="ORF">MLD38_012062</name>
</gene>
<reference evidence="2" key="1">
    <citation type="journal article" date="2023" name="Front. Plant Sci.">
        <title>Chromosomal-level genome assembly of Melastoma candidum provides insights into trichome evolution.</title>
        <authorList>
            <person name="Zhong Y."/>
            <person name="Wu W."/>
            <person name="Sun C."/>
            <person name="Zou P."/>
            <person name="Liu Y."/>
            <person name="Dai S."/>
            <person name="Zhou R."/>
        </authorList>
    </citation>
    <scope>NUCLEOTIDE SEQUENCE [LARGE SCALE GENOMIC DNA]</scope>
</reference>
<organism evidence="1 2">
    <name type="scientific">Melastoma candidum</name>
    <dbReference type="NCBI Taxonomy" id="119954"/>
    <lineage>
        <taxon>Eukaryota</taxon>
        <taxon>Viridiplantae</taxon>
        <taxon>Streptophyta</taxon>
        <taxon>Embryophyta</taxon>
        <taxon>Tracheophyta</taxon>
        <taxon>Spermatophyta</taxon>
        <taxon>Magnoliopsida</taxon>
        <taxon>eudicotyledons</taxon>
        <taxon>Gunneridae</taxon>
        <taxon>Pentapetalae</taxon>
        <taxon>rosids</taxon>
        <taxon>malvids</taxon>
        <taxon>Myrtales</taxon>
        <taxon>Melastomataceae</taxon>
        <taxon>Melastomatoideae</taxon>
        <taxon>Melastomateae</taxon>
        <taxon>Melastoma</taxon>
    </lineage>
</organism>
<evidence type="ECO:0000313" key="1">
    <source>
        <dbReference type="EMBL" id="KAI4374014.1"/>
    </source>
</evidence>
<name>A0ACB9R8N7_9MYRT</name>
<dbReference type="Proteomes" id="UP001057402">
    <property type="component" value="Chromosome 4"/>
</dbReference>
<protein>
    <submittedName>
        <fullName evidence="1">Uncharacterized protein</fullName>
    </submittedName>
</protein>
<proteinExistence type="predicted"/>
<comment type="caution">
    <text evidence="1">The sequence shown here is derived from an EMBL/GenBank/DDBJ whole genome shotgun (WGS) entry which is preliminary data.</text>
</comment>
<accession>A0ACB9R8N7</accession>
<sequence length="174" mass="19557">MEERDDVKSMLLLLPLSVRSSRLCWPSSAAVEALQVLARGPEHSRVDSGEFMARFISHLRDSLSLSSTDYFATSATLGYALFFDELFPRKDSEDWFQNVVPSLASSLLRLPSLLEDHWQHADSFVPEKRGVVRTSLRVLDQQEAGVVLLSQELIAALLACSLFCLFPECLRVLQ</sequence>
<dbReference type="EMBL" id="CM042883">
    <property type="protein sequence ID" value="KAI4374014.1"/>
    <property type="molecule type" value="Genomic_DNA"/>
</dbReference>
<evidence type="ECO:0000313" key="2">
    <source>
        <dbReference type="Proteomes" id="UP001057402"/>
    </source>
</evidence>
<keyword evidence="2" id="KW-1185">Reference proteome</keyword>